<proteinExistence type="predicted"/>
<organism evidence="1 2">
    <name type="scientific">Rhizoctonia solani</name>
    <dbReference type="NCBI Taxonomy" id="456999"/>
    <lineage>
        <taxon>Eukaryota</taxon>
        <taxon>Fungi</taxon>
        <taxon>Dikarya</taxon>
        <taxon>Basidiomycota</taxon>
        <taxon>Agaricomycotina</taxon>
        <taxon>Agaricomycetes</taxon>
        <taxon>Cantharellales</taxon>
        <taxon>Ceratobasidiaceae</taxon>
        <taxon>Rhizoctonia</taxon>
    </lineage>
</organism>
<comment type="caution">
    <text evidence="1">The sequence shown here is derived from an EMBL/GenBank/DDBJ whole genome shotgun (WGS) entry which is preliminary data.</text>
</comment>
<sequence>MLSNPLLDRYGPTLEEYLNPNTHGYELQLVTRRVLPSRQDILDAIALLSEPEEVTYQTFETILALEWSPACNNLDILVSGAAQTSLPACFLLITKYCEEGNHRVLDHAYGLLCFRVISLFVQFSIISRSDKLNLLFASNSLQPRGRSIAPEFNEFTCNVVSGLVSQSLRNRRFTGIFELGAFGWSVDPSTGSESCFPKLGGCPVDEVHNLFLLLWESRDKLLYVASRTAPLFPGLGGLICWVWSAIARQFDIDDRRVSESTWAYYLDLLIRFTLCSNEREAQLASLLYFACHKFGTIPVLHFETKNTVDAHDSARIGVETARKLDSDLNLPIDLATALIAYAGPNVDFGGNIVGIMKAAVERLCIELDDVPRAEDLSDSLIAYCEMCFFTLSKVTDHDLRALMQIFILVGEDIFEALGRILFIPISLSEPHSIGGQDHSSSLGFKAHNL</sequence>
<dbReference type="AlphaFoldDB" id="A0A8H3HY78"/>
<name>A0A8H3HY78_9AGAM</name>
<evidence type="ECO:0000313" key="2">
    <source>
        <dbReference type="Proteomes" id="UP000663827"/>
    </source>
</evidence>
<dbReference type="EMBL" id="CAJNJQ010001475">
    <property type="protein sequence ID" value="CAE7139950.1"/>
    <property type="molecule type" value="Genomic_DNA"/>
</dbReference>
<protein>
    <submittedName>
        <fullName evidence="1">Uncharacterized protein</fullName>
    </submittedName>
</protein>
<accession>A0A8H3HY78</accession>
<evidence type="ECO:0000313" key="1">
    <source>
        <dbReference type="EMBL" id="CAE7139950.1"/>
    </source>
</evidence>
<dbReference type="Proteomes" id="UP000663827">
    <property type="component" value="Unassembled WGS sequence"/>
</dbReference>
<reference evidence="1" key="1">
    <citation type="submission" date="2021-01" db="EMBL/GenBank/DDBJ databases">
        <authorList>
            <person name="Kaushik A."/>
        </authorList>
    </citation>
    <scope>NUCLEOTIDE SEQUENCE</scope>
    <source>
        <strain evidence="1">AG5</strain>
    </source>
</reference>
<gene>
    <name evidence="1" type="ORF">RDB_LOCUS73693</name>
</gene>